<reference evidence="8" key="1">
    <citation type="submission" date="2022-07" db="EMBL/GenBank/DDBJ databases">
        <title>FELIX.</title>
        <authorList>
            <person name="Wan K.H."/>
            <person name="Park S."/>
            <person name="Lawrence Q."/>
            <person name="Eichenberger J.P."/>
            <person name="Booth B.W."/>
            <person name="Piaggio A.J."/>
            <person name="Chandler J.C."/>
            <person name="Franklin A.B."/>
            <person name="Celniker S.E."/>
        </authorList>
    </citation>
    <scope>NUCLEOTIDE SEQUENCE</scope>
    <source>
        <strain evidence="8">QA-1986 374</strain>
    </source>
</reference>
<dbReference type="Gene3D" id="1.10.10.10">
    <property type="entry name" value="Winged helix-like DNA-binding domain superfamily/Winged helix DNA-binding domain"/>
    <property type="match status" value="1"/>
</dbReference>
<evidence type="ECO:0000256" key="1">
    <source>
        <dbReference type="ARBA" id="ARBA00021390"/>
    </source>
</evidence>
<keyword evidence="3" id="KW-0805">Transcription regulation</keyword>
<dbReference type="InterPro" id="IPR014036">
    <property type="entry name" value="DeoR-like_C"/>
</dbReference>
<dbReference type="InterPro" id="IPR037171">
    <property type="entry name" value="NagB/RpiA_transferase-like"/>
</dbReference>
<dbReference type="PROSITE" id="PS51000">
    <property type="entry name" value="HTH_DEOR_2"/>
    <property type="match status" value="1"/>
</dbReference>
<evidence type="ECO:0000256" key="3">
    <source>
        <dbReference type="ARBA" id="ARBA00023015"/>
    </source>
</evidence>
<dbReference type="Proteomes" id="UP001059773">
    <property type="component" value="Chromosome"/>
</dbReference>
<dbReference type="SUPFAM" id="SSF100950">
    <property type="entry name" value="NagB/RpiA/CoA transferase-like"/>
    <property type="match status" value="1"/>
</dbReference>
<comment type="function">
    <text evidence="6">Repressor of the lactose catabolism operon. Galactose-6-phosphate is the inducer.</text>
</comment>
<proteinExistence type="predicted"/>
<dbReference type="InterPro" id="IPR036390">
    <property type="entry name" value="WH_DNA-bd_sf"/>
</dbReference>
<keyword evidence="4 8" id="KW-0238">DNA-binding</keyword>
<organism evidence="8 9">
    <name type="scientific">Oceanobacillus jeddahense</name>
    <dbReference type="NCBI Taxonomy" id="1462527"/>
    <lineage>
        <taxon>Bacteria</taxon>
        <taxon>Bacillati</taxon>
        <taxon>Bacillota</taxon>
        <taxon>Bacilli</taxon>
        <taxon>Bacillales</taxon>
        <taxon>Bacillaceae</taxon>
        <taxon>Oceanobacillus</taxon>
    </lineage>
</organism>
<sequence length="250" mass="28205">MNKLKEIRQSKILQLLDEKGFINVNDTAELLNVTKMTIRRDLLELEKQGEITRVHGGAKKITKEKFIELSHLEKKTLNVEEKKYAAKKAAELIEENDTVFIGPGTTTEFISEFISVDSATIITNSISIFNTFQNKEMFDVVLVGGRLRERTKTFVGYFTSNWIKDIKVQKSFIGTNGIFGNNITTADEEEGALQRTIIGNSHQNYIVSDSSKFGVEALQVICPVNDVTGIITDKNISKEIDEYYKGKIIN</sequence>
<dbReference type="RefSeq" id="WP_244445070.1">
    <property type="nucleotide sequence ID" value="NZ_CABKTI010000006.1"/>
</dbReference>
<feature type="domain" description="HTH deoR-type" evidence="7">
    <location>
        <begin position="5"/>
        <end position="60"/>
    </location>
</feature>
<dbReference type="PANTHER" id="PTHR30363:SF4">
    <property type="entry name" value="GLYCEROL-3-PHOSPHATE REGULON REPRESSOR"/>
    <property type="match status" value="1"/>
</dbReference>
<evidence type="ECO:0000259" key="7">
    <source>
        <dbReference type="PROSITE" id="PS51000"/>
    </source>
</evidence>
<evidence type="ECO:0000313" key="9">
    <source>
        <dbReference type="Proteomes" id="UP001059773"/>
    </source>
</evidence>
<keyword evidence="5" id="KW-0804">Transcription</keyword>
<dbReference type="Pfam" id="PF08220">
    <property type="entry name" value="HTH_DeoR"/>
    <property type="match status" value="1"/>
</dbReference>
<dbReference type="Pfam" id="PF00455">
    <property type="entry name" value="DeoRC"/>
    <property type="match status" value="1"/>
</dbReference>
<evidence type="ECO:0000313" key="8">
    <source>
        <dbReference type="EMBL" id="UUI04452.1"/>
    </source>
</evidence>
<protein>
    <recommendedName>
        <fullName evidence="1">Lactose phosphotransferase system repressor</fullName>
    </recommendedName>
</protein>
<evidence type="ECO:0000256" key="2">
    <source>
        <dbReference type="ARBA" id="ARBA00022491"/>
    </source>
</evidence>
<dbReference type="PANTHER" id="PTHR30363">
    <property type="entry name" value="HTH-TYPE TRANSCRIPTIONAL REGULATOR SRLR-RELATED"/>
    <property type="match status" value="1"/>
</dbReference>
<dbReference type="PRINTS" id="PR00037">
    <property type="entry name" value="HTHLACR"/>
</dbReference>
<evidence type="ECO:0000256" key="5">
    <source>
        <dbReference type="ARBA" id="ARBA00023163"/>
    </source>
</evidence>
<gene>
    <name evidence="8" type="ORF">NP439_07305</name>
</gene>
<dbReference type="SMART" id="SM01134">
    <property type="entry name" value="DeoRC"/>
    <property type="match status" value="1"/>
</dbReference>
<dbReference type="InterPro" id="IPR036388">
    <property type="entry name" value="WH-like_DNA-bd_sf"/>
</dbReference>
<dbReference type="PROSITE" id="PS00894">
    <property type="entry name" value="HTH_DEOR_1"/>
    <property type="match status" value="1"/>
</dbReference>
<dbReference type="InterPro" id="IPR050313">
    <property type="entry name" value="Carb_Metab_HTH_regulators"/>
</dbReference>
<evidence type="ECO:0000256" key="6">
    <source>
        <dbReference type="ARBA" id="ARBA00024937"/>
    </source>
</evidence>
<keyword evidence="2" id="KW-0678">Repressor</keyword>
<dbReference type="EMBL" id="CP101914">
    <property type="protein sequence ID" value="UUI04452.1"/>
    <property type="molecule type" value="Genomic_DNA"/>
</dbReference>
<evidence type="ECO:0000256" key="4">
    <source>
        <dbReference type="ARBA" id="ARBA00023125"/>
    </source>
</evidence>
<keyword evidence="9" id="KW-1185">Reference proteome</keyword>
<dbReference type="Gene3D" id="3.40.50.1360">
    <property type="match status" value="1"/>
</dbReference>
<name>A0ABY5JYE0_9BACI</name>
<dbReference type="InterPro" id="IPR018356">
    <property type="entry name" value="Tscrpt_reg_HTH_DeoR_CS"/>
</dbReference>
<dbReference type="InterPro" id="IPR001034">
    <property type="entry name" value="DeoR_HTH"/>
</dbReference>
<dbReference type="SUPFAM" id="SSF46785">
    <property type="entry name" value="Winged helix' DNA-binding domain"/>
    <property type="match status" value="1"/>
</dbReference>
<dbReference type="GO" id="GO:0003677">
    <property type="term" value="F:DNA binding"/>
    <property type="evidence" value="ECO:0007669"/>
    <property type="project" value="UniProtKB-KW"/>
</dbReference>
<dbReference type="SMART" id="SM00420">
    <property type="entry name" value="HTH_DEOR"/>
    <property type="match status" value="1"/>
</dbReference>
<accession>A0ABY5JYE0</accession>